<feature type="compositionally biased region" description="Basic and acidic residues" evidence="1">
    <location>
        <begin position="1"/>
        <end position="20"/>
    </location>
</feature>
<evidence type="ECO:0000313" key="2">
    <source>
        <dbReference type="EMBL" id="CAI3992324.1"/>
    </source>
</evidence>
<organism evidence="2">
    <name type="scientific">Cladocopium goreaui</name>
    <dbReference type="NCBI Taxonomy" id="2562237"/>
    <lineage>
        <taxon>Eukaryota</taxon>
        <taxon>Sar</taxon>
        <taxon>Alveolata</taxon>
        <taxon>Dinophyceae</taxon>
        <taxon>Suessiales</taxon>
        <taxon>Symbiodiniaceae</taxon>
        <taxon>Cladocopium</taxon>
    </lineage>
</organism>
<evidence type="ECO:0000313" key="3">
    <source>
        <dbReference type="EMBL" id="CAL1145699.1"/>
    </source>
</evidence>
<comment type="caution">
    <text evidence="2">The sequence shown here is derived from an EMBL/GenBank/DDBJ whole genome shotgun (WGS) entry which is preliminary data.</text>
</comment>
<evidence type="ECO:0000256" key="1">
    <source>
        <dbReference type="SAM" id="MobiDB-lite"/>
    </source>
</evidence>
<dbReference type="EMBL" id="CAMXCT010001699">
    <property type="protein sequence ID" value="CAI3992324.1"/>
    <property type="molecule type" value="Genomic_DNA"/>
</dbReference>
<feature type="compositionally biased region" description="Basic residues" evidence="1">
    <location>
        <begin position="121"/>
        <end position="134"/>
    </location>
</feature>
<feature type="region of interest" description="Disordered" evidence="1">
    <location>
        <begin position="62"/>
        <end position="136"/>
    </location>
</feature>
<feature type="compositionally biased region" description="Low complexity" evidence="1">
    <location>
        <begin position="69"/>
        <end position="83"/>
    </location>
</feature>
<protein>
    <submittedName>
        <fullName evidence="2">Uncharacterized protein</fullName>
    </submittedName>
</protein>
<dbReference type="Proteomes" id="UP001152797">
    <property type="component" value="Unassembled WGS sequence"/>
</dbReference>
<dbReference type="AlphaFoldDB" id="A0A9P1CHY2"/>
<name>A0A9P1CHY2_9DINO</name>
<feature type="region of interest" description="Disordered" evidence="1">
    <location>
        <begin position="203"/>
        <end position="222"/>
    </location>
</feature>
<proteinExistence type="predicted"/>
<evidence type="ECO:0000313" key="4">
    <source>
        <dbReference type="Proteomes" id="UP001152797"/>
    </source>
</evidence>
<feature type="compositionally biased region" description="Low complexity" evidence="1">
    <location>
        <begin position="109"/>
        <end position="120"/>
    </location>
</feature>
<dbReference type="EMBL" id="CAMXCT020001699">
    <property type="protein sequence ID" value="CAL1145699.1"/>
    <property type="molecule type" value="Genomic_DNA"/>
</dbReference>
<accession>A0A9P1CHY2</accession>
<gene>
    <name evidence="2" type="ORF">C1SCF055_LOCUS19162</name>
</gene>
<dbReference type="EMBL" id="CAMXCT030001699">
    <property type="protein sequence ID" value="CAL4779636.1"/>
    <property type="molecule type" value="Genomic_DNA"/>
</dbReference>
<reference evidence="2" key="1">
    <citation type="submission" date="2022-10" db="EMBL/GenBank/DDBJ databases">
        <authorList>
            <person name="Chen Y."/>
            <person name="Dougan E. K."/>
            <person name="Chan C."/>
            <person name="Rhodes N."/>
            <person name="Thang M."/>
        </authorList>
    </citation>
    <scope>NUCLEOTIDE SEQUENCE</scope>
</reference>
<reference evidence="3" key="2">
    <citation type="submission" date="2024-04" db="EMBL/GenBank/DDBJ databases">
        <authorList>
            <person name="Chen Y."/>
            <person name="Shah S."/>
            <person name="Dougan E. K."/>
            <person name="Thang M."/>
            <person name="Chan C."/>
        </authorList>
    </citation>
    <scope>NUCLEOTIDE SEQUENCE [LARGE SCALE GENOMIC DNA]</scope>
</reference>
<sequence length="273" mass="30519">MLEKFSQESDQIRRATKHDSQQYSSDMNLLGSFLQSLQGQMAATYHTDKKLYDQLRSKQQKALSTGLIQKHQATKGTKTTKASSKSKHHAHSLKQKVKMRKAHRKAHAAAHAQKALSQHGQHAKHTKHTKHQHGQWKAPSFLQLSEDEHEELSKVDLDLRKLQESIKKQIDMADQQADAADAASGMLSHLVPATSLLQLSEGDGELADDSAPASQVEAPTSSSLLEEEAPGFASFFWKPWKLQDEKQTLHHIVGFGLTKDERQIQTEKKITAA</sequence>
<feature type="compositionally biased region" description="Basic residues" evidence="1">
    <location>
        <begin position="84"/>
        <end position="108"/>
    </location>
</feature>
<feature type="region of interest" description="Disordered" evidence="1">
    <location>
        <begin position="1"/>
        <end position="24"/>
    </location>
</feature>
<keyword evidence="4" id="KW-1185">Reference proteome</keyword>